<organism evidence="1 2">
    <name type="scientific">Nocardia colli</name>
    <dbReference type="NCBI Taxonomy" id="2545717"/>
    <lineage>
        <taxon>Bacteria</taxon>
        <taxon>Bacillati</taxon>
        <taxon>Actinomycetota</taxon>
        <taxon>Actinomycetes</taxon>
        <taxon>Mycobacteriales</taxon>
        <taxon>Nocardiaceae</taxon>
        <taxon>Nocardia</taxon>
    </lineage>
</organism>
<dbReference type="PIRSF" id="PIRSF021505">
    <property type="entry name" value="O_gly_hdrol"/>
    <property type="match status" value="1"/>
</dbReference>
<dbReference type="InterPro" id="IPR008928">
    <property type="entry name" value="6-hairpin_glycosidase_sf"/>
</dbReference>
<gene>
    <name evidence="1" type="ORF">F3087_08395</name>
</gene>
<dbReference type="Pfam" id="PF03663">
    <property type="entry name" value="Glyco_hydro_76"/>
    <property type="match status" value="1"/>
</dbReference>
<dbReference type="InterPro" id="IPR006311">
    <property type="entry name" value="TAT_signal"/>
</dbReference>
<sequence length="398" mass="42772">MYRGRTGVSRRTVLWAGGVGAVVAALPVSASAAPEGPTTVAESARRAWLAEQAVVARHVLAVWGLPGTLLGVIAWPPSPLEEVFEEWDYWFQAHLVDCAIDAALRAPAPERRDRVAALVRGIRTRNFTGWTNQYYDDMTWLLLALERADRTLGVRFPDGIDALRAASAESWEPEVGAVRWRVGSDYYNACTNAPTGIALARFGNLSRAGQLADFVDTRLRDNNSGLIVDGLHEPGVRLETAVYSYNQGTAIGLEAELSARTGTPEYRRRATALIVATSKGMTDNGVINGAGGGDGGLFMGILARYLALAAITLRDTTAAQIVHTSAQAAWANRTDVNGLPLFGADWSTPATVPDQPEDRIRLSNGRIAASATPNRDLSVQLSGWMLLEADHQLTIAGL</sequence>
<proteinExistence type="predicted"/>
<reference evidence="1 2" key="1">
    <citation type="submission" date="2019-09" db="EMBL/GenBank/DDBJ databases">
        <authorList>
            <person name="Wang X."/>
        </authorList>
    </citation>
    <scope>NUCLEOTIDE SEQUENCE [LARGE SCALE GENOMIC DNA]</scope>
    <source>
        <strain evidence="1 2">CICC 11023</strain>
    </source>
</reference>
<comment type="caution">
    <text evidence="1">The sequence shown here is derived from an EMBL/GenBank/DDBJ whole genome shotgun (WGS) entry which is preliminary data.</text>
</comment>
<protein>
    <submittedName>
        <fullName evidence="1">Fructose-bisphosphate aldolase</fullName>
    </submittedName>
</protein>
<dbReference type="InterPro" id="IPR014512">
    <property type="entry name" value="O_gly_hydro"/>
</dbReference>
<dbReference type="InterPro" id="IPR005198">
    <property type="entry name" value="Glyco_hydro_76"/>
</dbReference>
<dbReference type="PANTHER" id="PTHR47791:SF3">
    <property type="entry name" value="MEIOTICALLY UP-REGULATED GENE 191 PROTEIN"/>
    <property type="match status" value="1"/>
</dbReference>
<dbReference type="Proteomes" id="UP000323876">
    <property type="component" value="Unassembled WGS sequence"/>
</dbReference>
<evidence type="ECO:0000313" key="2">
    <source>
        <dbReference type="Proteomes" id="UP000323876"/>
    </source>
</evidence>
<evidence type="ECO:0000313" key="1">
    <source>
        <dbReference type="EMBL" id="KAA8889003.1"/>
    </source>
</evidence>
<accession>A0A5N0EJ34</accession>
<dbReference type="SUPFAM" id="SSF48208">
    <property type="entry name" value="Six-hairpin glycosidases"/>
    <property type="match status" value="1"/>
</dbReference>
<dbReference type="EMBL" id="VXLC01000003">
    <property type="protein sequence ID" value="KAA8889003.1"/>
    <property type="molecule type" value="Genomic_DNA"/>
</dbReference>
<dbReference type="OrthoDB" id="2505409at2"/>
<dbReference type="AlphaFoldDB" id="A0A5N0EJ34"/>
<dbReference type="PANTHER" id="PTHR47791">
    <property type="entry name" value="MEIOTICALLY UP-REGULATED GENE 191 PROTEIN"/>
    <property type="match status" value="1"/>
</dbReference>
<dbReference type="PROSITE" id="PS51318">
    <property type="entry name" value="TAT"/>
    <property type="match status" value="1"/>
</dbReference>
<dbReference type="GO" id="GO:0005975">
    <property type="term" value="P:carbohydrate metabolic process"/>
    <property type="evidence" value="ECO:0007669"/>
    <property type="project" value="InterPro"/>
</dbReference>
<keyword evidence="2" id="KW-1185">Reference proteome</keyword>
<dbReference type="InterPro" id="IPR053169">
    <property type="entry name" value="MUG_Protein"/>
</dbReference>
<name>A0A5N0EJ34_9NOCA</name>
<dbReference type="Gene3D" id="1.50.10.20">
    <property type="match status" value="1"/>
</dbReference>